<organism evidence="2 3">
    <name type="scientific">Amnimonas aquatica</name>
    <dbReference type="NCBI Taxonomy" id="2094561"/>
    <lineage>
        <taxon>Bacteria</taxon>
        <taxon>Pseudomonadati</taxon>
        <taxon>Pseudomonadota</taxon>
        <taxon>Gammaproteobacteria</taxon>
        <taxon>Moraxellales</taxon>
        <taxon>Moraxellaceae</taxon>
        <taxon>Amnimonas</taxon>
    </lineage>
</organism>
<dbReference type="InterPro" id="IPR002654">
    <property type="entry name" value="Glyco_trans_25"/>
</dbReference>
<dbReference type="Pfam" id="PF01755">
    <property type="entry name" value="Glyco_transf_25"/>
    <property type="match status" value="1"/>
</dbReference>
<accession>A0A2P6AT11</accession>
<evidence type="ECO:0000313" key="3">
    <source>
        <dbReference type="Proteomes" id="UP000243900"/>
    </source>
</evidence>
<dbReference type="Proteomes" id="UP000243900">
    <property type="component" value="Unassembled WGS sequence"/>
</dbReference>
<gene>
    <name evidence="2" type="ORF">C5O18_04500</name>
</gene>
<feature type="domain" description="Glycosyl transferase family 25" evidence="1">
    <location>
        <begin position="4"/>
        <end position="112"/>
    </location>
</feature>
<comment type="caution">
    <text evidence="2">The sequence shown here is derived from an EMBL/GenBank/DDBJ whole genome shotgun (WGS) entry which is preliminary data.</text>
</comment>
<dbReference type="CDD" id="cd06532">
    <property type="entry name" value="Glyco_transf_25"/>
    <property type="match status" value="1"/>
</dbReference>
<proteinExistence type="predicted"/>
<dbReference type="RefSeq" id="WP_146089206.1">
    <property type="nucleotide sequence ID" value="NZ_PTQZ01000075.1"/>
</dbReference>
<feature type="non-terminal residue" evidence="2">
    <location>
        <position position="119"/>
    </location>
</feature>
<name>A0A2P6AT11_9GAMM</name>
<evidence type="ECO:0000259" key="1">
    <source>
        <dbReference type="Pfam" id="PF01755"/>
    </source>
</evidence>
<sequence>MSIPCWIISLNPESASASALSQALNGQGVPHAFFPAVDGRQGLPPLQGRERLDERLALLRHGKLLSGSQLGCYLAHYRALQKAWDEGLPQVCILEDDVGLEPAFAAVLDSLSRLPEEVE</sequence>
<evidence type="ECO:0000313" key="2">
    <source>
        <dbReference type="EMBL" id="PQA45333.1"/>
    </source>
</evidence>
<reference evidence="3" key="1">
    <citation type="submission" date="2018-02" db="EMBL/GenBank/DDBJ databases">
        <title>Genome sequencing of Solimonas sp. HR-BB.</title>
        <authorList>
            <person name="Lee Y."/>
            <person name="Jeon C.O."/>
        </authorList>
    </citation>
    <scope>NUCLEOTIDE SEQUENCE [LARGE SCALE GENOMIC DNA]</scope>
    <source>
        <strain evidence="3">HR-E</strain>
    </source>
</reference>
<keyword evidence="3" id="KW-1185">Reference proteome</keyword>
<dbReference type="EMBL" id="PTQZ01000075">
    <property type="protein sequence ID" value="PQA45333.1"/>
    <property type="molecule type" value="Genomic_DNA"/>
</dbReference>
<protein>
    <recommendedName>
        <fullName evidence="1">Glycosyl transferase family 25 domain-containing protein</fullName>
    </recommendedName>
</protein>
<dbReference type="AlphaFoldDB" id="A0A2P6AT11"/>